<gene>
    <name evidence="1" type="ORF">J8H85_00105</name>
</gene>
<dbReference type="EMBL" id="JAGJCB010000001">
    <property type="protein sequence ID" value="MBP0902213.1"/>
    <property type="molecule type" value="Genomic_DNA"/>
</dbReference>
<comment type="caution">
    <text evidence="1">The sequence shown here is derived from an EMBL/GenBank/DDBJ whole genome shotgun (WGS) entry which is preliminary data.</text>
</comment>
<evidence type="ECO:0000313" key="2">
    <source>
        <dbReference type="Proteomes" id="UP000670776"/>
    </source>
</evidence>
<reference evidence="1 2" key="1">
    <citation type="submission" date="2021-04" db="EMBL/GenBank/DDBJ databases">
        <title>Mariniflexile gromovii gen. nov., sp. nov., a gliding bacterium isolated from the sea urchin Strongylocentrotus intermedius.</title>
        <authorList>
            <person name="Ko S."/>
            <person name="Le V."/>
            <person name="Ahn C.-Y."/>
            <person name="Oh H.-M."/>
        </authorList>
    </citation>
    <scope>NUCLEOTIDE SEQUENCE [LARGE SCALE GENOMIC DNA]</scope>
    <source>
        <strain evidence="1 2">KCTC 12570</strain>
    </source>
</reference>
<keyword evidence="2" id="KW-1185">Reference proteome</keyword>
<dbReference type="RefSeq" id="WP_209651459.1">
    <property type="nucleotide sequence ID" value="NZ_JAGJCB010000001.1"/>
</dbReference>
<proteinExistence type="predicted"/>
<evidence type="ECO:0000313" key="1">
    <source>
        <dbReference type="EMBL" id="MBP0902213.1"/>
    </source>
</evidence>
<sequence>MATEEMKAKRLENFLDRAFRLDKRITRPSKGEYYTLTRAEVKGNSQKELSVLKKRIEQAIDIFFKQDLSYETQENLKIILSLNAQAKSSNDIVDVIDRGLVFTQQFK</sequence>
<organism evidence="1 2">
    <name type="scientific">Mariniflexile gromovii</name>
    <dbReference type="NCBI Taxonomy" id="362523"/>
    <lineage>
        <taxon>Bacteria</taxon>
        <taxon>Pseudomonadati</taxon>
        <taxon>Bacteroidota</taxon>
        <taxon>Flavobacteriia</taxon>
        <taxon>Flavobacteriales</taxon>
        <taxon>Flavobacteriaceae</taxon>
        <taxon>Mariniflexile</taxon>
    </lineage>
</organism>
<dbReference type="Proteomes" id="UP000670776">
    <property type="component" value="Unassembled WGS sequence"/>
</dbReference>
<protein>
    <submittedName>
        <fullName evidence="1">Uncharacterized protein</fullName>
    </submittedName>
</protein>
<accession>A0ABS4BNN8</accession>
<name>A0ABS4BNN8_9FLAO</name>